<dbReference type="InterPro" id="IPR049945">
    <property type="entry name" value="AAA_22"/>
</dbReference>
<gene>
    <name evidence="2" type="ORF">ERS852540_02166</name>
</gene>
<evidence type="ECO:0000313" key="2">
    <source>
        <dbReference type="EMBL" id="CUQ90581.1"/>
    </source>
</evidence>
<dbReference type="Gene3D" id="3.40.50.300">
    <property type="entry name" value="P-loop containing nucleotide triphosphate hydrolases"/>
    <property type="match status" value="1"/>
</dbReference>
<dbReference type="InterPro" id="IPR010982">
    <property type="entry name" value="Lambda_DNA-bd_dom_sf"/>
</dbReference>
<accession>A0A175A3H1</accession>
<evidence type="ECO:0000313" key="3">
    <source>
        <dbReference type="Proteomes" id="UP000095662"/>
    </source>
</evidence>
<dbReference type="GO" id="GO:0016887">
    <property type="term" value="F:ATP hydrolysis activity"/>
    <property type="evidence" value="ECO:0007669"/>
    <property type="project" value="InterPro"/>
</dbReference>
<feature type="domain" description="ORC1/DEAH AAA+ ATPase" evidence="1">
    <location>
        <begin position="96"/>
        <end position="214"/>
    </location>
</feature>
<dbReference type="AlphaFoldDB" id="A0A175A3H1"/>
<dbReference type="PANTHER" id="PTHR35894">
    <property type="entry name" value="GENERAL SECRETION PATHWAY PROTEIN A-RELATED"/>
    <property type="match status" value="1"/>
</dbReference>
<sequence length="312" mass="34412">MEQTKEVSLLAKFDELAAEMGSANKAANRIGIPASTISMLKKGAYSGNKDAQFAKLAAYFDTKTEGAEGYSEVDYAPTSISEKIYQTIKTCQIKGGVAIATGDSGIGKTKAVQKYHSDNPLNSIVITVNPCFKSAKAVLKLIALELNVPISQSTDDLWIAIAQKLHDGMVIIIDEGQLLTFHGIETIRSFADYFSDRGQTLGVAFVGDNGIEEKFEGKTRRNYRQINNRKWLSPKFVTTDIKRDDVDLMFPLLVSSHMEQELEFLHKVAQSEAGLRGAVRLFSQAYDNGNFHLNGLAAMAKFMRIDVRSVVR</sequence>
<dbReference type="Pfam" id="PF13401">
    <property type="entry name" value="AAA_22"/>
    <property type="match status" value="1"/>
</dbReference>
<protein>
    <recommendedName>
        <fullName evidence="1">ORC1/DEAH AAA+ ATPase domain-containing protein</fullName>
    </recommendedName>
</protein>
<dbReference type="PANTHER" id="PTHR35894:SF5">
    <property type="entry name" value="MU-LIKE PROPHAGE FLUMU DNA TRANSPOSITION PROTEIN B"/>
    <property type="match status" value="1"/>
</dbReference>
<reference evidence="2 3" key="1">
    <citation type="submission" date="2015-09" db="EMBL/GenBank/DDBJ databases">
        <authorList>
            <consortium name="Pathogen Informatics"/>
        </authorList>
    </citation>
    <scope>NUCLEOTIDE SEQUENCE [LARGE SCALE GENOMIC DNA]</scope>
    <source>
        <strain evidence="2 3">2789STDY5834928</strain>
    </source>
</reference>
<dbReference type="Gene3D" id="1.10.260.40">
    <property type="entry name" value="lambda repressor-like DNA-binding domains"/>
    <property type="match status" value="1"/>
</dbReference>
<dbReference type="SUPFAM" id="SSF52540">
    <property type="entry name" value="P-loop containing nucleoside triphosphate hydrolases"/>
    <property type="match status" value="1"/>
</dbReference>
<dbReference type="STRING" id="39492.ERS852540_02166"/>
<organism evidence="2 3">
    <name type="scientific">[Eubacterium] siraeum</name>
    <dbReference type="NCBI Taxonomy" id="39492"/>
    <lineage>
        <taxon>Bacteria</taxon>
        <taxon>Bacillati</taxon>
        <taxon>Bacillota</taxon>
        <taxon>Clostridia</taxon>
        <taxon>Eubacteriales</taxon>
        <taxon>Oscillospiraceae</taxon>
        <taxon>Oscillospiraceae incertae sedis</taxon>
    </lineage>
</organism>
<dbReference type="InterPro" id="IPR027417">
    <property type="entry name" value="P-loop_NTPase"/>
</dbReference>
<proteinExistence type="predicted"/>
<dbReference type="Proteomes" id="UP000095662">
    <property type="component" value="Unassembled WGS sequence"/>
</dbReference>
<dbReference type="InterPro" id="IPR052026">
    <property type="entry name" value="ExeA_AAA_ATPase_DNA-bind"/>
</dbReference>
<dbReference type="GO" id="GO:0003677">
    <property type="term" value="F:DNA binding"/>
    <property type="evidence" value="ECO:0007669"/>
    <property type="project" value="InterPro"/>
</dbReference>
<evidence type="ECO:0000259" key="1">
    <source>
        <dbReference type="Pfam" id="PF13401"/>
    </source>
</evidence>
<name>A0A175A3H1_9FIRM</name>
<dbReference type="EMBL" id="CZBY01000020">
    <property type="protein sequence ID" value="CUQ90581.1"/>
    <property type="molecule type" value="Genomic_DNA"/>
</dbReference>
<dbReference type="OrthoDB" id="1856278at2"/>